<feature type="transmembrane region" description="Helical" evidence="7">
    <location>
        <begin position="12"/>
        <end position="32"/>
    </location>
</feature>
<dbReference type="GO" id="GO:0016758">
    <property type="term" value="F:hexosyltransferase activity"/>
    <property type="evidence" value="ECO:0007669"/>
    <property type="project" value="TreeGrafter"/>
</dbReference>
<evidence type="ECO:0000313" key="11">
    <source>
        <dbReference type="Proteomes" id="UP000005699"/>
    </source>
</evidence>
<protein>
    <submittedName>
        <fullName evidence="10">Glycosyltransferase, group 2 family protein</fullName>
        <ecNumber evidence="10">2.4.-.-</ecNumber>
    </submittedName>
</protein>
<comment type="subcellular location">
    <subcellularLocation>
        <location evidence="1">Membrane</location>
        <topology evidence="1">Multi-pass membrane protein</topology>
    </subcellularLocation>
</comment>
<evidence type="ECO:0000259" key="9">
    <source>
        <dbReference type="Pfam" id="PF13632"/>
    </source>
</evidence>
<evidence type="ECO:0000256" key="7">
    <source>
        <dbReference type="SAM" id="Phobius"/>
    </source>
</evidence>
<gene>
    <name evidence="10" type="ORF">HMPREF0819_1629</name>
</gene>
<dbReference type="Pfam" id="PF13632">
    <property type="entry name" value="Glyco_trans_2_3"/>
    <property type="match status" value="1"/>
</dbReference>
<dbReference type="AlphaFoldDB" id="E8JRK6"/>
<evidence type="ECO:0000256" key="3">
    <source>
        <dbReference type="ARBA" id="ARBA00022679"/>
    </source>
</evidence>
<comment type="caution">
    <text evidence="10">The sequence shown here is derived from an EMBL/GenBank/DDBJ whole genome shotgun (WGS) entry which is preliminary data.</text>
</comment>
<dbReference type="EMBL" id="AEVB01000038">
    <property type="protein sequence ID" value="EFW88240.1"/>
    <property type="molecule type" value="Genomic_DNA"/>
</dbReference>
<evidence type="ECO:0000313" key="10">
    <source>
        <dbReference type="EMBL" id="EFW88240.1"/>
    </source>
</evidence>
<reference evidence="10 11" key="1">
    <citation type="submission" date="2010-12" db="EMBL/GenBank/DDBJ databases">
        <authorList>
            <person name="Muzny D."/>
            <person name="Qin X."/>
            <person name="Deng J."/>
            <person name="Jiang H."/>
            <person name="Liu Y."/>
            <person name="Qu J."/>
            <person name="Song X.-Z."/>
            <person name="Zhang L."/>
            <person name="Thornton R."/>
            <person name="Coyle M."/>
            <person name="Francisco L."/>
            <person name="Jackson L."/>
            <person name="Javaid M."/>
            <person name="Korchina V."/>
            <person name="Kovar C."/>
            <person name="Mata R."/>
            <person name="Mathew T."/>
            <person name="Ngo R."/>
            <person name="Nguyen L."/>
            <person name="Nguyen N."/>
            <person name="Okwuonu G."/>
            <person name="Ongeri F."/>
            <person name="Pham C."/>
            <person name="Simmons D."/>
            <person name="Wilczek-Boney K."/>
            <person name="Hale W."/>
            <person name="Jakkamsetti A."/>
            <person name="Pham P."/>
            <person name="Ruth R."/>
            <person name="San Lucas F."/>
            <person name="Warren J."/>
            <person name="Zhang J."/>
            <person name="Zhao Z."/>
            <person name="Zhou C."/>
            <person name="Zhu D."/>
            <person name="Lee S."/>
            <person name="Bess C."/>
            <person name="Blankenburg K."/>
            <person name="Forbes L."/>
            <person name="Fu Q."/>
            <person name="Gubbala S."/>
            <person name="Hirani K."/>
            <person name="Jayaseelan J.C."/>
            <person name="Lara F."/>
            <person name="Munidasa M."/>
            <person name="Palculict T."/>
            <person name="Patil S."/>
            <person name="Pu L.-L."/>
            <person name="Saada N."/>
            <person name="Tang L."/>
            <person name="Weissenberger G."/>
            <person name="Zhu Y."/>
            <person name="Hemphill L."/>
            <person name="Shang Y."/>
            <person name="Youmans B."/>
            <person name="Ayvaz T."/>
            <person name="Ross M."/>
            <person name="Santibanez J."/>
            <person name="Aqrawi P."/>
            <person name="Gross S."/>
            <person name="Joshi V."/>
            <person name="Fowler G."/>
            <person name="Nazareth L."/>
            <person name="Reid J."/>
            <person name="Worley K."/>
            <person name="Petrosino J."/>
            <person name="Highlander S."/>
            <person name="Gibbs R."/>
        </authorList>
    </citation>
    <scope>NUCLEOTIDE SEQUENCE [LARGE SCALE GENOMIC DNA]</scope>
    <source>
        <strain evidence="10 11">ATCC 9812</strain>
    </source>
</reference>
<feature type="transmembrane region" description="Helical" evidence="7">
    <location>
        <begin position="360"/>
        <end position="389"/>
    </location>
</feature>
<dbReference type="PANTHER" id="PTHR43867:SF2">
    <property type="entry name" value="CELLULOSE SYNTHASE CATALYTIC SUBUNIT A [UDP-FORMING]"/>
    <property type="match status" value="1"/>
</dbReference>
<evidence type="ECO:0000256" key="2">
    <source>
        <dbReference type="ARBA" id="ARBA00022676"/>
    </source>
</evidence>
<dbReference type="GO" id="GO:0005886">
    <property type="term" value="C:plasma membrane"/>
    <property type="evidence" value="ECO:0007669"/>
    <property type="project" value="TreeGrafter"/>
</dbReference>
<dbReference type="PANTHER" id="PTHR43867">
    <property type="entry name" value="CELLULOSE SYNTHASE CATALYTIC SUBUNIT A [UDP-FORMING]"/>
    <property type="match status" value="1"/>
</dbReference>
<feature type="transmembrane region" description="Helical" evidence="7">
    <location>
        <begin position="38"/>
        <end position="63"/>
    </location>
</feature>
<keyword evidence="4 7" id="KW-0812">Transmembrane</keyword>
<dbReference type="InterPro" id="IPR029044">
    <property type="entry name" value="Nucleotide-diphossugar_trans"/>
</dbReference>
<dbReference type="InterPro" id="IPR001173">
    <property type="entry name" value="Glyco_trans_2-like"/>
</dbReference>
<dbReference type="InterPro" id="IPR009875">
    <property type="entry name" value="PilZ_domain"/>
</dbReference>
<keyword evidence="2 10" id="KW-0328">Glycosyltransferase</keyword>
<evidence type="ECO:0000256" key="6">
    <source>
        <dbReference type="ARBA" id="ARBA00023136"/>
    </source>
</evidence>
<evidence type="ECO:0000256" key="1">
    <source>
        <dbReference type="ARBA" id="ARBA00004141"/>
    </source>
</evidence>
<keyword evidence="6 7" id="KW-0472">Membrane</keyword>
<dbReference type="HOGENOM" id="CLU_011907_3_1_9"/>
<dbReference type="Gene3D" id="2.40.10.220">
    <property type="entry name" value="predicted glycosyltransferase like domains"/>
    <property type="match status" value="1"/>
</dbReference>
<dbReference type="InterPro" id="IPR050321">
    <property type="entry name" value="Glycosyltr_2/OpgH_subfam"/>
</dbReference>
<dbReference type="SUPFAM" id="SSF141371">
    <property type="entry name" value="PilZ domain-like"/>
    <property type="match status" value="1"/>
</dbReference>
<dbReference type="GO" id="GO:0035438">
    <property type="term" value="F:cyclic-di-GMP binding"/>
    <property type="evidence" value="ECO:0007669"/>
    <property type="project" value="InterPro"/>
</dbReference>
<dbReference type="Pfam" id="PF07238">
    <property type="entry name" value="PilZ"/>
    <property type="match status" value="1"/>
</dbReference>
<sequence length="747" mass="86947">MEVKMKKVKNLLYIAAFITTVFYLSWRLVATIPWHDSWFALVFGLLLWLSELVSAVTGYVLILNKQKNFQLEKPEISYDRYPDVDVLIATHNEDPDLLYKTINACTFMEYPDKSKVRIYVCDDTNRPEVAKIADELGVGYFGLSDNKDAKSGNYNNALSKTSAPLVATFDADMIPYREFLMEAVPYFIEQVEAYEKGEEYTKPKIGLIQTPQSFYNADIFQYNLFSEETLPNEQDFFSKEINVFNNARGAAIYTGSNTVIFRKAIEDVGGFPVGTITEDFELGVRMNAAGYVNYSTKNPMASGLTPTDLKSVIKQRVRWGRGVIKSSYNMNVFFNPKLTKGQRLVYFNSYLYWWSFFRRLLYILAPILFTVFHVRVVVSNIWLLFFFWLPSYALTRISMREASKDYRTQVWGEIVETIFAPYLVIPLMLESFGISEKKFKVTPKGNDSSWTLYLYAIPYVILWGLAMYGLITFNYGKFGSELFYGSITSFWLMYHIVNLTFAIFCAIGRPTYRNSERFIVDEPMVIDADGESYDVRVCDISETGISFSSPLPLYLPPKKELTLHLQSRNYRALTKGHVVRVVVNDEAKGWRYGVQFTSVEKADIRQFYQYIYDRINHNLPTKKDSWMTTWDDLLENFNQRFQSNERPESPYDKIALPKVRLNEEVDYGGQTRQLRKTNYYYMTFSGRLENPRRKPIVDFIYHDVFFKLAFVSHDPDMDESIYQVINLPSIEKIPAFKALANEWREKV</sequence>
<feature type="transmembrane region" description="Helical" evidence="7">
    <location>
        <begin position="450"/>
        <end position="471"/>
    </location>
</feature>
<proteinExistence type="predicted"/>
<dbReference type="eggNOG" id="COG1215">
    <property type="taxonomic scope" value="Bacteria"/>
</dbReference>
<feature type="transmembrane region" description="Helical" evidence="7">
    <location>
        <begin position="483"/>
        <end position="507"/>
    </location>
</feature>
<accession>E8JRK6</accession>
<dbReference type="Proteomes" id="UP000005699">
    <property type="component" value="Unassembled WGS sequence"/>
</dbReference>
<feature type="domain" description="Glycosyltransferase 2-like" evidence="9">
    <location>
        <begin position="199"/>
        <end position="388"/>
    </location>
</feature>
<evidence type="ECO:0000256" key="5">
    <source>
        <dbReference type="ARBA" id="ARBA00022989"/>
    </source>
</evidence>
<keyword evidence="3 10" id="KW-0808">Transferase</keyword>
<dbReference type="EC" id="2.4.-.-" evidence="10"/>
<dbReference type="SUPFAM" id="SSF53448">
    <property type="entry name" value="Nucleotide-diphospho-sugar transferases"/>
    <property type="match status" value="1"/>
</dbReference>
<feature type="domain" description="PilZ" evidence="8">
    <location>
        <begin position="513"/>
        <end position="612"/>
    </location>
</feature>
<dbReference type="CDD" id="cd06421">
    <property type="entry name" value="CESA_CelA_like"/>
    <property type="match status" value="1"/>
</dbReference>
<feature type="transmembrane region" description="Helical" evidence="7">
    <location>
        <begin position="409"/>
        <end position="429"/>
    </location>
</feature>
<evidence type="ECO:0000256" key="4">
    <source>
        <dbReference type="ARBA" id="ARBA00022692"/>
    </source>
</evidence>
<name>E8JRK6_STREI</name>
<dbReference type="Gene3D" id="3.90.550.10">
    <property type="entry name" value="Spore Coat Polysaccharide Biosynthesis Protein SpsA, Chain A"/>
    <property type="match status" value="1"/>
</dbReference>
<keyword evidence="5 7" id="KW-1133">Transmembrane helix</keyword>
<organism evidence="10 11">
    <name type="scientific">Streptococcus equinus ATCC 9812</name>
    <dbReference type="NCBI Taxonomy" id="525379"/>
    <lineage>
        <taxon>Bacteria</taxon>
        <taxon>Bacillati</taxon>
        <taxon>Bacillota</taxon>
        <taxon>Bacilli</taxon>
        <taxon>Lactobacillales</taxon>
        <taxon>Streptococcaceae</taxon>
        <taxon>Streptococcus</taxon>
    </lineage>
</organism>
<evidence type="ECO:0000259" key="8">
    <source>
        <dbReference type="Pfam" id="PF07238"/>
    </source>
</evidence>